<sequence>METLDSASLVDTVAAPAAPCAAPKGRPREFCVDAALTAALGVFWSKGYEGATMADLTQAMGITKPSIYAAFGNKESLFHKALDLYEAEKLAYTREALDRPTARGVVEHLMRGAIAAQTNDCGPSGCLRVITSSACGAEGESIKADVMKRRASSQAALVARFHQAQADGDLPAHLEPEALTAYLYAILQGMAVQAGSGATRADLERVVDTSLAMWPTR</sequence>
<keyword evidence="3" id="KW-0804">Transcription</keyword>
<evidence type="ECO:0000313" key="7">
    <source>
        <dbReference type="Proteomes" id="UP000621447"/>
    </source>
</evidence>
<evidence type="ECO:0000256" key="2">
    <source>
        <dbReference type="ARBA" id="ARBA00023125"/>
    </source>
</evidence>
<dbReference type="PROSITE" id="PS50977">
    <property type="entry name" value="HTH_TETR_2"/>
    <property type="match status" value="1"/>
</dbReference>
<keyword evidence="1" id="KW-0805">Transcription regulation</keyword>
<keyword evidence="2 4" id="KW-0238">DNA-binding</keyword>
<dbReference type="Gene3D" id="1.10.10.60">
    <property type="entry name" value="Homeodomain-like"/>
    <property type="match status" value="1"/>
</dbReference>
<comment type="caution">
    <text evidence="6">The sequence shown here is derived from an EMBL/GenBank/DDBJ whole genome shotgun (WGS) entry which is preliminary data.</text>
</comment>
<dbReference type="PANTHER" id="PTHR47506:SF1">
    <property type="entry name" value="HTH-TYPE TRANSCRIPTIONAL REGULATOR YJDC"/>
    <property type="match status" value="1"/>
</dbReference>
<dbReference type="Pfam" id="PF16925">
    <property type="entry name" value="TetR_C_13"/>
    <property type="match status" value="1"/>
</dbReference>
<dbReference type="InterPro" id="IPR001647">
    <property type="entry name" value="HTH_TetR"/>
</dbReference>
<organism evidence="6 7">
    <name type="scientific">Sphingomonas hominis</name>
    <dbReference type="NCBI Taxonomy" id="2741495"/>
    <lineage>
        <taxon>Bacteria</taxon>
        <taxon>Pseudomonadati</taxon>
        <taxon>Pseudomonadota</taxon>
        <taxon>Alphaproteobacteria</taxon>
        <taxon>Sphingomonadales</taxon>
        <taxon>Sphingomonadaceae</taxon>
        <taxon>Sphingomonas</taxon>
    </lineage>
</organism>
<dbReference type="InterPro" id="IPR009057">
    <property type="entry name" value="Homeodomain-like_sf"/>
</dbReference>
<feature type="DNA-binding region" description="H-T-H motif" evidence="4">
    <location>
        <begin position="52"/>
        <end position="71"/>
    </location>
</feature>
<proteinExistence type="predicted"/>
<feature type="domain" description="HTH tetR-type" evidence="5">
    <location>
        <begin position="29"/>
        <end position="89"/>
    </location>
</feature>
<gene>
    <name evidence="6" type="ORF">HRV97_05930</name>
</gene>
<evidence type="ECO:0000256" key="4">
    <source>
        <dbReference type="PROSITE-ProRule" id="PRU00335"/>
    </source>
</evidence>
<evidence type="ECO:0000256" key="1">
    <source>
        <dbReference type="ARBA" id="ARBA00023015"/>
    </source>
</evidence>
<dbReference type="SUPFAM" id="SSF48498">
    <property type="entry name" value="Tetracyclin repressor-like, C-terminal domain"/>
    <property type="match status" value="1"/>
</dbReference>
<accession>A0ABX2JNL1</accession>
<evidence type="ECO:0000259" key="5">
    <source>
        <dbReference type="PROSITE" id="PS50977"/>
    </source>
</evidence>
<dbReference type="PRINTS" id="PR00455">
    <property type="entry name" value="HTHTETR"/>
</dbReference>
<evidence type="ECO:0000256" key="3">
    <source>
        <dbReference type="ARBA" id="ARBA00023163"/>
    </source>
</evidence>
<dbReference type="EMBL" id="JABULH010000002">
    <property type="protein sequence ID" value="NTS64692.1"/>
    <property type="molecule type" value="Genomic_DNA"/>
</dbReference>
<dbReference type="PROSITE" id="PS01081">
    <property type="entry name" value="HTH_TETR_1"/>
    <property type="match status" value="1"/>
</dbReference>
<dbReference type="Gene3D" id="1.10.357.10">
    <property type="entry name" value="Tetracycline Repressor, domain 2"/>
    <property type="match status" value="1"/>
</dbReference>
<dbReference type="RefSeq" id="WP_174192991.1">
    <property type="nucleotide sequence ID" value="NZ_JABULH010000002.1"/>
</dbReference>
<dbReference type="SUPFAM" id="SSF46689">
    <property type="entry name" value="Homeodomain-like"/>
    <property type="match status" value="1"/>
</dbReference>
<evidence type="ECO:0000313" key="6">
    <source>
        <dbReference type="EMBL" id="NTS64692.1"/>
    </source>
</evidence>
<reference evidence="6 7" key="1">
    <citation type="submission" date="2020-06" db="EMBL/GenBank/DDBJ databases">
        <title>Sphingomonas hominis sp. nov., a member of the Sphingomonas, isolated from the hair of a 22-year-old girl.</title>
        <authorList>
            <person name="Zhang D.-F."/>
            <person name="Cui X.-W."/>
        </authorList>
    </citation>
    <scope>NUCLEOTIDE SEQUENCE [LARGE SCALE GENOMIC DNA]</scope>
    <source>
        <strain evidence="6 7">HHU CXW</strain>
    </source>
</reference>
<protein>
    <submittedName>
        <fullName evidence="6">TetR/AcrR family transcriptional regulator</fullName>
    </submittedName>
</protein>
<name>A0ABX2JNL1_9SPHN</name>
<dbReference type="Pfam" id="PF00440">
    <property type="entry name" value="TetR_N"/>
    <property type="match status" value="1"/>
</dbReference>
<dbReference type="Proteomes" id="UP000621447">
    <property type="component" value="Unassembled WGS sequence"/>
</dbReference>
<dbReference type="InterPro" id="IPR036271">
    <property type="entry name" value="Tet_transcr_reg_TetR-rel_C_sf"/>
</dbReference>
<dbReference type="InterPro" id="IPR023772">
    <property type="entry name" value="DNA-bd_HTH_TetR-type_CS"/>
</dbReference>
<dbReference type="InterPro" id="IPR011075">
    <property type="entry name" value="TetR_C"/>
</dbReference>
<dbReference type="PANTHER" id="PTHR47506">
    <property type="entry name" value="TRANSCRIPTIONAL REGULATORY PROTEIN"/>
    <property type="match status" value="1"/>
</dbReference>
<keyword evidence="7" id="KW-1185">Reference proteome</keyword>